<keyword evidence="1" id="KW-0129">CBS domain</keyword>
<protein>
    <submittedName>
        <fullName evidence="3">Alcohol dehydrogenase</fullName>
    </submittedName>
    <submittedName>
        <fullName evidence="4">CBS domain protein</fullName>
    </submittedName>
</protein>
<comment type="caution">
    <text evidence="4">The sequence shown here is derived from an EMBL/GenBank/DDBJ whole genome shotgun (WGS) entry which is preliminary data.</text>
</comment>
<reference evidence="3 5" key="1">
    <citation type="submission" date="2018-01" db="EMBL/GenBank/DDBJ databases">
        <title>Draft genome sequences of six Vibrio diazotrophicus strains isolated from deep-sea sediments of the Baltic Sea.</title>
        <authorList>
            <person name="Castillo D."/>
            <person name="Vandieken V."/>
            <person name="Chiang O."/>
            <person name="Middelboe M."/>
        </authorList>
    </citation>
    <scope>NUCLEOTIDE SEQUENCE [LARGE SCALE GENOMIC DNA]</scope>
    <source>
        <strain evidence="3 5">65.10M</strain>
    </source>
</reference>
<dbReference type="InterPro" id="IPR000644">
    <property type="entry name" value="CBS_dom"/>
</dbReference>
<dbReference type="CDD" id="cd04607">
    <property type="entry name" value="CBS_pair_NTP_transferase_assoc"/>
    <property type="match status" value="1"/>
</dbReference>
<keyword evidence="5" id="KW-1185">Reference proteome</keyword>
<evidence type="ECO:0000313" key="6">
    <source>
        <dbReference type="Proteomes" id="UP000248729"/>
    </source>
</evidence>
<accession>A0A329E866</accession>
<dbReference type="RefSeq" id="WP_102964360.1">
    <property type="nucleotide sequence ID" value="NZ_JBJKCE010000001.1"/>
</dbReference>
<gene>
    <name evidence="3" type="ORF">C1O25_13155</name>
    <name evidence="4" type="ORF">DET48_11711</name>
</gene>
<dbReference type="Proteomes" id="UP000248729">
    <property type="component" value="Unassembled WGS sequence"/>
</dbReference>
<dbReference type="SUPFAM" id="SSF53448">
    <property type="entry name" value="Nucleotide-diphospho-sugar transferases"/>
    <property type="match status" value="1"/>
</dbReference>
<dbReference type="Gene3D" id="3.10.580.10">
    <property type="entry name" value="CBS-domain"/>
    <property type="match status" value="1"/>
</dbReference>
<dbReference type="AlphaFoldDB" id="A0A329E866"/>
<dbReference type="CDD" id="cd06426">
    <property type="entry name" value="NTP_transferase_like_2"/>
    <property type="match status" value="1"/>
</dbReference>
<dbReference type="Pfam" id="PF00571">
    <property type="entry name" value="CBS"/>
    <property type="match status" value="2"/>
</dbReference>
<evidence type="ECO:0000259" key="2">
    <source>
        <dbReference type="PROSITE" id="PS51371"/>
    </source>
</evidence>
<evidence type="ECO:0000313" key="5">
    <source>
        <dbReference type="Proteomes" id="UP000236547"/>
    </source>
</evidence>
<dbReference type="InterPro" id="IPR046342">
    <property type="entry name" value="CBS_dom_sf"/>
</dbReference>
<name>A0A329E866_VIBDI</name>
<feature type="domain" description="CBS" evidence="2">
    <location>
        <begin position="67"/>
        <end position="123"/>
    </location>
</feature>
<dbReference type="SUPFAM" id="SSF54631">
    <property type="entry name" value="CBS-domain pair"/>
    <property type="match status" value="1"/>
</dbReference>
<proteinExistence type="predicted"/>
<organism evidence="4 6">
    <name type="scientific">Vibrio diazotrophicus</name>
    <dbReference type="NCBI Taxonomy" id="685"/>
    <lineage>
        <taxon>Bacteria</taxon>
        <taxon>Pseudomonadati</taxon>
        <taxon>Pseudomonadota</taxon>
        <taxon>Gammaproteobacteria</taxon>
        <taxon>Vibrionales</taxon>
        <taxon>Vibrionaceae</taxon>
        <taxon>Vibrio</taxon>
    </lineage>
</organism>
<evidence type="ECO:0000313" key="3">
    <source>
        <dbReference type="EMBL" id="PNI00136.1"/>
    </source>
</evidence>
<dbReference type="InterPro" id="IPR029044">
    <property type="entry name" value="Nucleotide-diphossugar_trans"/>
</dbReference>
<feature type="domain" description="CBS" evidence="2">
    <location>
        <begin position="1"/>
        <end position="59"/>
    </location>
</feature>
<dbReference type="Pfam" id="PF00483">
    <property type="entry name" value="NTP_transferase"/>
    <property type="match status" value="1"/>
</dbReference>
<evidence type="ECO:0000313" key="4">
    <source>
        <dbReference type="EMBL" id="RAS61479.1"/>
    </source>
</evidence>
<dbReference type="Proteomes" id="UP000236547">
    <property type="component" value="Unassembled WGS sequence"/>
</dbReference>
<dbReference type="EMBL" id="QLTR01000017">
    <property type="protein sequence ID" value="RAS61479.1"/>
    <property type="molecule type" value="Genomic_DNA"/>
</dbReference>
<sequence length="355" mass="40083">MTHSWQKTLVSEHSTIKQALEIINTEALRVAVAVSEDRKLVGMISDGDIRRGLLRDLTLSDPVSEIMNRQPISARFGTTKEQLIALMKKKQILSVPLLDEASHVVGLETLHGALTKKQYQNPVFLMAGGFGTRLRPLTDKCPKPMLKVGGQPILETVIKSFIKAGFSNFYISTHYMPEQIHRHFGDGSKLGVSIQYVHEEQPLGTGGALGLLPDDLPQDLPLIMMNSDVLTQVDFQSLLKFHVNNEADATMCVREYDYQIPYGVINGEGNRITNMVEKPIQRFFVNAGIYVVSPRVIKSVQKNQRIDMPTLLEQHMAERQRVLMFPIHEYWLDIGRMDDFNRAQTDIHTLGMCDD</sequence>
<dbReference type="InterPro" id="IPR050486">
    <property type="entry name" value="Mannose-1P_guanyltransferase"/>
</dbReference>
<evidence type="ECO:0000256" key="1">
    <source>
        <dbReference type="PROSITE-ProRule" id="PRU00703"/>
    </source>
</evidence>
<dbReference type="EMBL" id="POSM01000018">
    <property type="protein sequence ID" value="PNI00136.1"/>
    <property type="molecule type" value="Genomic_DNA"/>
</dbReference>
<reference evidence="4 6" key="2">
    <citation type="submission" date="2018-06" db="EMBL/GenBank/DDBJ databases">
        <title>Freshwater and sediment microbial communities from various areas in North America, analyzing microbe dynamics in response to fracking.</title>
        <authorList>
            <person name="Lamendella R."/>
        </authorList>
    </citation>
    <scope>NUCLEOTIDE SEQUENCE [LARGE SCALE GENOMIC DNA]</scope>
    <source>
        <strain evidence="4 6">99A</strain>
    </source>
</reference>
<dbReference type="PROSITE" id="PS51371">
    <property type="entry name" value="CBS"/>
    <property type="match status" value="2"/>
</dbReference>
<dbReference type="PANTHER" id="PTHR22572">
    <property type="entry name" value="SUGAR-1-PHOSPHATE GUANYL TRANSFERASE"/>
    <property type="match status" value="1"/>
</dbReference>
<dbReference type="Gene3D" id="3.90.550.10">
    <property type="entry name" value="Spore Coat Polysaccharide Biosynthesis Protein SpsA, Chain A"/>
    <property type="match status" value="1"/>
</dbReference>
<dbReference type="InterPro" id="IPR005835">
    <property type="entry name" value="NTP_transferase_dom"/>
</dbReference>